<feature type="domain" description="PfEMP1 CIDRalpha1" evidence="6">
    <location>
        <begin position="546"/>
        <end position="590"/>
    </location>
</feature>
<feature type="non-terminal residue" evidence="8">
    <location>
        <position position="1600"/>
    </location>
</feature>
<feature type="region of interest" description="Disordered" evidence="1">
    <location>
        <begin position="949"/>
        <end position="987"/>
    </location>
</feature>
<reference evidence="8 9" key="2">
    <citation type="submission" date="2013-02" db="EMBL/GenBank/DDBJ databases">
        <title>The Genome Sequence of Plasmodium falciparum Vietnam Oak-Knoll (FVO).</title>
        <authorList>
            <consortium name="The Broad Institute Genome Sequencing Platform"/>
            <consortium name="The Broad Institute Genome Sequencing Center for Infectious Disease"/>
            <person name="Neafsey D."/>
            <person name="Cheeseman I."/>
            <person name="Volkman S."/>
            <person name="Adams J."/>
            <person name="Walker B."/>
            <person name="Young S.K."/>
            <person name="Zeng Q."/>
            <person name="Gargeya S."/>
            <person name="Fitzgerald M."/>
            <person name="Haas B."/>
            <person name="Abouelleil A."/>
            <person name="Alvarado L."/>
            <person name="Arachchi H.M."/>
            <person name="Berlin A.M."/>
            <person name="Chapman S.B."/>
            <person name="Dewar J."/>
            <person name="Goldberg J."/>
            <person name="Griggs A."/>
            <person name="Gujja S."/>
            <person name="Hansen M."/>
            <person name="Howarth C."/>
            <person name="Imamovic A."/>
            <person name="Larimer J."/>
            <person name="McCowan C."/>
            <person name="Murphy C."/>
            <person name="Neiman D."/>
            <person name="Pearson M."/>
            <person name="Priest M."/>
            <person name="Roberts A."/>
            <person name="Saif S."/>
            <person name="Shea T."/>
            <person name="Sisk P."/>
            <person name="Sykes S."/>
            <person name="Wortman J."/>
            <person name="Nusbaum C."/>
            <person name="Birren B."/>
        </authorList>
    </citation>
    <scope>NUCLEOTIDE SEQUENCE [LARGE SCALE GENOMIC DNA]</scope>
    <source>
        <strain evidence="9">Vietnam Oak-Knoll (FVO)</strain>
    </source>
</reference>
<feature type="domain" description="Duffy-antigen binding" evidence="3">
    <location>
        <begin position="107"/>
        <end position="312"/>
    </location>
</feature>
<dbReference type="InterPro" id="IPR042202">
    <property type="entry name" value="Duffy-ag-bd_sf"/>
</dbReference>
<evidence type="ECO:0000256" key="1">
    <source>
        <dbReference type="SAM" id="MobiDB-lite"/>
    </source>
</evidence>
<dbReference type="Gene3D" id="1.20.58.1930">
    <property type="match status" value="1"/>
</dbReference>
<dbReference type="Pfam" id="PF18562">
    <property type="entry name" value="CIDR1_gamma"/>
    <property type="match status" value="1"/>
</dbReference>
<dbReference type="Proteomes" id="UP000030690">
    <property type="component" value="Unassembled WGS sequence"/>
</dbReference>
<sequence>MARGGRRGTNKSAKEVLDEIGQKVYEQVKRDAETYKDELKGQLSQVSTNSETITFTDTCTFEYTEHTSVAKGNTNPCGNDGKEDVKRFSKERVAEYDEKKIRGSNDGACPPYRRLSLCNKNLENIKTNIIDNKHDLLAEVCMAAKYEGESIKTHLEQYDTQYPGSGSTICTALARSFADIGDIVRGKDLYSGNTKEKNRRDQLEKNLKEIFGDIYNDVTSSGNNKEVLKARYNGDTDNYYKLREDWWTANRETVWKAITCGAPEHASYFRVTCSDEQGGAEANHKCRCPKSRDNKSNDQVPTYFDYVPQYLRWFEEWGEDFCRKKKIYVGIVKKYCRGNYRGEERYCSRNGYDCEQTISRIGKVRMGKGCTDCFFACHSYENWIDNERKQFDKQKERYNNVINGTSRSSRKTRAATTTNYDGYESKFYNILKERDYRTVDAFLKLLNKEKACQAVKDKEGGTIDFKEVNSTSGGTAGSGSASGGTSDASGTNDINNGTFYHSQYCQVCPDCGVKHLGGGKFEDKDTTGKKCDGQKLYKPKKDAPHTPINILKSGEGRKEIEKKLNEFCDETKRNEDSLYEKWKCYKEDDIEKHGVDDDDEDDGNPLKAGGLCILENKNKNKGSETNSQIQPDEFQKTFYDFFTYWVAHMLKDSIYWRKKLKKFLENEKKKCGKEKYNKQCDCFQKWVKQKKEEEWTPIKTHFYKQKNLGEDAGFINFSPYYILEENLKLQFLKKDSEDSAEDSQSRDEDAEEMKHLKKILKLENENTLAVVNAGTEENTTIDKLLEQELKDAEQCKKCEDPQHPADKGAGRAITTPQPPVESDSESEDEGDDDDVSHVDEEDTAEEEEQEEPPTTDPSVDVCKTVAELFKDVTTLKNACPTKYDKYGREKFPNWKCISDSGGVTGTGGGDKTGTGGDATTTGKSDASGSICIPPRRRRLYVGKLQEWAEKQVGDKGESQTLTGGGSESTSDGKTPSQPDKTASQDPSDKLREAFIQSAAVETFFAWHKYKAENTKTQGGGVGVPEFLSRGTSEIQAVAPGTIPGGLAGGVESIPVPRPGVGVGGVPVVPGAGIPGAMPGVEGMPPGFPPGPQIPLPTQQRTGGLPGSHGGLQPTASLGQPLQPHLLNRVGVGTPEALPTVPRSGSDDKDPQSKLLNGVIPPDFLRLMFYTLGDYRDICIGGDRDIVGDTIVSNTEGSSSSKTKKISQIIEEMLSEQSGTTPPTPVTENSDEQRKKWWDENAKHIWHGMICALTYKENGAKGGTALEQIDEVKEKLFDTNKNTPIEKYQYNTVKLDDTSGDGRKTNEDTIQPATLKDFVERPPYFRYLEEWGENFCKERKKRLKQIYKECKVGQGNGKNGNKKCSGYGEDCEDQLEDEPTNVSDLKCPRCGRHCSSYTKWIQRKGKEFDEQKKAYVEQKDKCVNESNNHRNGFCGKLEENAAAFLQNLGSCKKDNGESNGNDHEEDEIKFDEKHKTFKQTEYCDPCSKFNINCKENGNCKRDTENKCNSKKGNDYITAKDIGNGGNSTHKLDMLVSDNSGNGFTGVLDECAGANIFKGIRKEEWECGNVCGYEVCIPQKGNSQKVKEKQNDEKHIITIRAL</sequence>
<name>A0A024V9C8_PLAFA</name>
<feature type="compositionally biased region" description="Polar residues" evidence="1">
    <location>
        <begin position="967"/>
        <end position="985"/>
    </location>
</feature>
<dbReference type="FunFam" id="1.20.58.830:FF:000001">
    <property type="entry name" value="Erythrocyte membrane protein 1, PfEMP1"/>
    <property type="match status" value="1"/>
</dbReference>
<dbReference type="FunFam" id="1.20.58.830:FF:000003">
    <property type="entry name" value="Erythrocyte membrane protein 1, PfEMP1"/>
    <property type="match status" value="1"/>
</dbReference>
<dbReference type="InterPro" id="IPR054595">
    <property type="entry name" value="DBL_C"/>
</dbReference>
<dbReference type="GO" id="GO:0046789">
    <property type="term" value="F:host cell surface receptor binding"/>
    <property type="evidence" value="ECO:0007669"/>
    <property type="project" value="InterPro"/>
</dbReference>
<dbReference type="Pfam" id="PF03011">
    <property type="entry name" value="PFEMP"/>
    <property type="match status" value="1"/>
</dbReference>
<feature type="domain" description="Duffy-binding-like" evidence="7">
    <location>
        <begin position="316"/>
        <end position="471"/>
    </location>
</feature>
<feature type="compositionally biased region" description="Basic and acidic residues" evidence="1">
    <location>
        <begin position="798"/>
        <end position="809"/>
    </location>
</feature>
<evidence type="ECO:0000259" key="6">
    <source>
        <dbReference type="Pfam" id="PF21807"/>
    </source>
</evidence>
<dbReference type="EMBL" id="KI925073">
    <property type="protein sequence ID" value="ETW19162.1"/>
    <property type="molecule type" value="Genomic_DNA"/>
</dbReference>
<feature type="domain" description="Cysteine-rich interdomain region 1 gamma" evidence="5">
    <location>
        <begin position="1528"/>
        <end position="1578"/>
    </location>
</feature>
<gene>
    <name evidence="8" type="ORF">PFFVO_02018</name>
</gene>
<evidence type="ECO:0000259" key="7">
    <source>
        <dbReference type="Pfam" id="PF22672"/>
    </source>
</evidence>
<evidence type="ECO:0000259" key="3">
    <source>
        <dbReference type="Pfam" id="PF05424"/>
    </source>
</evidence>
<feature type="region of interest" description="Disordered" evidence="1">
    <location>
        <begin position="899"/>
        <end position="931"/>
    </location>
</feature>
<dbReference type="Gene3D" id="1.20.58.830">
    <property type="match status" value="3"/>
</dbReference>
<feature type="compositionally biased region" description="Gly residues" evidence="1">
    <location>
        <begin position="902"/>
        <end position="916"/>
    </location>
</feature>
<evidence type="ECO:0000259" key="4">
    <source>
        <dbReference type="Pfam" id="PF15447"/>
    </source>
</evidence>
<dbReference type="GO" id="GO:0016020">
    <property type="term" value="C:membrane"/>
    <property type="evidence" value="ECO:0007669"/>
    <property type="project" value="InterPro"/>
</dbReference>
<feature type="domain" description="Duffy-binding-like" evidence="7">
    <location>
        <begin position="1329"/>
        <end position="1480"/>
    </location>
</feature>
<evidence type="ECO:0000259" key="2">
    <source>
        <dbReference type="Pfam" id="PF03011"/>
    </source>
</evidence>
<dbReference type="Pfam" id="PF22672">
    <property type="entry name" value="DBL_C"/>
    <property type="match status" value="2"/>
</dbReference>
<feature type="domain" description="Duffy-binding-like" evidence="2">
    <location>
        <begin position="641"/>
        <end position="800"/>
    </location>
</feature>
<dbReference type="InterPro" id="IPR029210">
    <property type="entry name" value="PfEMP1_NTS"/>
</dbReference>
<feature type="compositionally biased region" description="Low complexity" evidence="1">
    <location>
        <begin position="917"/>
        <end position="926"/>
    </location>
</feature>
<feature type="domain" description="Plasmodium falciparum erythrocyte membrane protein-1 N-terminal segment" evidence="4">
    <location>
        <begin position="12"/>
        <end position="45"/>
    </location>
</feature>
<evidence type="ECO:0008006" key="10">
    <source>
        <dbReference type="Google" id="ProtNLM"/>
    </source>
</evidence>
<proteinExistence type="predicted"/>
<dbReference type="InterPro" id="IPR041480">
    <property type="entry name" value="CIDR1_gamma"/>
</dbReference>
<feature type="region of interest" description="Disordered" evidence="1">
    <location>
        <begin position="1212"/>
        <end position="1231"/>
    </location>
</feature>
<feature type="region of interest" description="Disordered" evidence="1">
    <location>
        <begin position="1100"/>
        <end position="1155"/>
    </location>
</feature>
<dbReference type="FunFam" id="1.20.1310.20:FF:000001">
    <property type="entry name" value="Erythrocyte membrane protein 1, PfEMP1"/>
    <property type="match status" value="1"/>
</dbReference>
<protein>
    <recommendedName>
        <fullName evidence="10">Erythrocyte membrane protein 1, PfEMP1</fullName>
    </recommendedName>
</protein>
<dbReference type="InterPro" id="IPR049158">
    <property type="entry name" value="PfEMP1_CIDRalpha1_dom"/>
</dbReference>
<feature type="domain" description="Duffy-antigen binding" evidence="3">
    <location>
        <begin position="930"/>
        <end position="1017"/>
    </location>
</feature>
<feature type="region of interest" description="Disordered" evidence="1">
    <location>
        <begin position="464"/>
        <end position="489"/>
    </location>
</feature>
<dbReference type="InterPro" id="IPR004258">
    <property type="entry name" value="DBL"/>
</dbReference>
<dbReference type="Gene3D" id="1.20.1310.20">
    <property type="entry name" value="Duffy-antigen binding domain"/>
    <property type="match status" value="3"/>
</dbReference>
<dbReference type="Pfam" id="PF21807">
    <property type="entry name" value="PfEMP1_CIDRalpha1_dom"/>
    <property type="match status" value="1"/>
</dbReference>
<accession>A0A024V9C8</accession>
<evidence type="ECO:0000313" key="9">
    <source>
        <dbReference type="Proteomes" id="UP000030690"/>
    </source>
</evidence>
<feature type="domain" description="Duffy-antigen binding" evidence="3">
    <location>
        <begin position="1150"/>
        <end position="1278"/>
    </location>
</feature>
<evidence type="ECO:0000259" key="5">
    <source>
        <dbReference type="Pfam" id="PF18562"/>
    </source>
</evidence>
<feature type="region of interest" description="Disordered" evidence="1">
    <location>
        <begin position="798"/>
        <end position="861"/>
    </location>
</feature>
<dbReference type="InterPro" id="IPR008602">
    <property type="entry name" value="Duffy-antigen-binding"/>
</dbReference>
<feature type="compositionally biased region" description="Acidic residues" evidence="1">
    <location>
        <begin position="822"/>
        <end position="853"/>
    </location>
</feature>
<reference evidence="8 9" key="1">
    <citation type="submission" date="2013-02" db="EMBL/GenBank/DDBJ databases">
        <title>The Genome Annotation of Plasmodium falciparum Vietnam Oak-Knoll (FVO).</title>
        <authorList>
            <consortium name="The Broad Institute Genome Sequencing Platform"/>
            <consortium name="The Broad Institute Genome Sequencing Center for Infectious Disease"/>
            <person name="Neafsey D."/>
            <person name="Hoffman S."/>
            <person name="Volkman S."/>
            <person name="Rosenthal P."/>
            <person name="Walker B."/>
            <person name="Young S.K."/>
            <person name="Zeng Q."/>
            <person name="Gargeya S."/>
            <person name="Fitzgerald M."/>
            <person name="Haas B."/>
            <person name="Abouelleil A."/>
            <person name="Allen A.W."/>
            <person name="Alvarado L."/>
            <person name="Arachchi H.M."/>
            <person name="Berlin A.M."/>
            <person name="Chapman S.B."/>
            <person name="Gainer-Dewar J."/>
            <person name="Goldberg J."/>
            <person name="Griggs A."/>
            <person name="Gujja S."/>
            <person name="Hansen M."/>
            <person name="Howarth C."/>
            <person name="Imamovic A."/>
            <person name="Ireland A."/>
            <person name="Larimer J."/>
            <person name="McCowan C."/>
            <person name="Murphy C."/>
            <person name="Pearson M."/>
            <person name="Poon T.W."/>
            <person name="Priest M."/>
            <person name="Roberts A."/>
            <person name="Saif S."/>
            <person name="Shea T."/>
            <person name="Sisk P."/>
            <person name="Sykes S."/>
            <person name="Wortman J."/>
            <person name="Nusbaum C."/>
            <person name="Birren B."/>
        </authorList>
    </citation>
    <scope>NUCLEOTIDE SEQUENCE [LARGE SCALE GENOMIC DNA]</scope>
    <source>
        <strain evidence="9">Vietnam Oak-Knoll (FVO)</strain>
    </source>
</reference>
<organism evidence="8 9">
    <name type="scientific">Plasmodium falciparum Vietnam Oak-Knoll</name>
    <name type="common">FVO</name>
    <dbReference type="NCBI Taxonomy" id="1036723"/>
    <lineage>
        <taxon>Eukaryota</taxon>
        <taxon>Sar</taxon>
        <taxon>Alveolata</taxon>
        <taxon>Apicomplexa</taxon>
        <taxon>Aconoidasida</taxon>
        <taxon>Haemosporida</taxon>
        <taxon>Plasmodiidae</taxon>
        <taxon>Plasmodium</taxon>
        <taxon>Plasmodium (Laverania)</taxon>
    </lineage>
</organism>
<dbReference type="Pfam" id="PF05424">
    <property type="entry name" value="Duffy_binding"/>
    <property type="match status" value="3"/>
</dbReference>
<evidence type="ECO:0000313" key="8">
    <source>
        <dbReference type="EMBL" id="ETW19162.1"/>
    </source>
</evidence>
<dbReference type="Pfam" id="PF15447">
    <property type="entry name" value="NTS"/>
    <property type="match status" value="1"/>
</dbReference>
<dbReference type="SUPFAM" id="SSF140924">
    <property type="entry name" value="Duffy binding domain-like"/>
    <property type="match status" value="4"/>
</dbReference>